<dbReference type="Gene3D" id="3.30.720.110">
    <property type="match status" value="1"/>
</dbReference>
<gene>
    <name evidence="3" type="ORF">A5888_000379</name>
    <name evidence="2" type="ORF">A5888_000413</name>
</gene>
<evidence type="ECO:0000313" key="3">
    <source>
        <dbReference type="EMBL" id="WYJ88660.1"/>
    </source>
</evidence>
<dbReference type="EMBL" id="NGMM01000001">
    <property type="protein sequence ID" value="OTP18599.1"/>
    <property type="molecule type" value="Genomic_DNA"/>
</dbReference>
<reference evidence="3" key="3">
    <citation type="submission" date="2024-03" db="EMBL/GenBank/DDBJ databases">
        <title>The Genome Sequence of Enterococcus sp. DIV0242b.</title>
        <authorList>
            <consortium name="The Broad Institute Genomics Platform"/>
            <consortium name="The Broad Institute Microbial Omics Core"/>
            <consortium name="The Broad Institute Genomic Center for Infectious Diseases"/>
            <person name="Earl A."/>
            <person name="Manson A."/>
            <person name="Gilmore M."/>
            <person name="Schwartman J."/>
            <person name="Shea T."/>
            <person name="Abouelleil A."/>
            <person name="Cao P."/>
            <person name="Chapman S."/>
            <person name="Cusick C."/>
            <person name="Young S."/>
            <person name="Neafsey D."/>
            <person name="Nusbaum C."/>
            <person name="Birren B."/>
        </authorList>
    </citation>
    <scope>NUCLEOTIDE SEQUENCE</scope>
    <source>
        <strain evidence="3">9E7_DIV0242</strain>
    </source>
</reference>
<dbReference type="Pfam" id="PF21629">
    <property type="entry name" value="Bleomycin_resist_prot_dom"/>
    <property type="match status" value="1"/>
</dbReference>
<evidence type="ECO:0000259" key="1">
    <source>
        <dbReference type="PROSITE" id="PS51819"/>
    </source>
</evidence>
<dbReference type="PROSITE" id="PS51819">
    <property type="entry name" value="VOC"/>
    <property type="match status" value="1"/>
</dbReference>
<keyword evidence="4" id="KW-1185">Reference proteome</keyword>
<sequence length="134" mass="15527">MKKFETRGYVVRETGPVYYTKDMDRTIQWFESVLGWYSEVDERNASGFGLYGCVYDTPPVFENLHLAPFTGIHLFYGEPKQGMVAFLKVSGIEKLHEYVKLTGWKEMTEIKLEPWGGKTCSIETVDGCELRFFE</sequence>
<dbReference type="InterPro" id="IPR037523">
    <property type="entry name" value="VOC_core"/>
</dbReference>
<dbReference type="Gene3D" id="3.30.1900.10">
    <property type="entry name" value="glyoxalase-related enzyme like domain"/>
    <property type="match status" value="1"/>
</dbReference>
<dbReference type="OrthoDB" id="1895186at2"/>
<organism evidence="2">
    <name type="scientific">Candidatus Enterococcus clewellii</name>
    <dbReference type="NCBI Taxonomy" id="1834193"/>
    <lineage>
        <taxon>Bacteria</taxon>
        <taxon>Bacillati</taxon>
        <taxon>Bacillota</taxon>
        <taxon>Bacilli</taxon>
        <taxon>Lactobacillales</taxon>
        <taxon>Enterococcaceae</taxon>
        <taxon>Enterococcus</taxon>
    </lineage>
</organism>
<dbReference type="InterPro" id="IPR049459">
    <property type="entry name" value="Bleomycin_resist_prot_dom"/>
</dbReference>
<evidence type="ECO:0000313" key="4">
    <source>
        <dbReference type="Proteomes" id="UP000195141"/>
    </source>
</evidence>
<dbReference type="RefSeq" id="WP_086347570.1">
    <property type="nucleotide sequence ID" value="NZ_CP147247.1"/>
</dbReference>
<dbReference type="Proteomes" id="UP000195141">
    <property type="component" value="Chromosome"/>
</dbReference>
<feature type="domain" description="VOC" evidence="1">
    <location>
        <begin position="12"/>
        <end position="134"/>
    </location>
</feature>
<name>A0A242KC02_9ENTE</name>
<dbReference type="EMBL" id="CP147247">
    <property type="protein sequence ID" value="WYJ88660.1"/>
    <property type="molecule type" value="Genomic_DNA"/>
</dbReference>
<dbReference type="InterPro" id="IPR029068">
    <property type="entry name" value="Glyas_Bleomycin-R_OHBP_Dase"/>
</dbReference>
<protein>
    <recommendedName>
        <fullName evidence="1">VOC domain-containing protein</fullName>
    </recommendedName>
</protein>
<dbReference type="AlphaFoldDB" id="A0A242KC02"/>
<accession>A0A242KC02</accession>
<reference evidence="3" key="2">
    <citation type="submission" date="2017-05" db="EMBL/GenBank/DDBJ databases">
        <authorList>
            <consortium name="The Broad Institute Genomics Platform"/>
            <consortium name="The Broad Institute Genomic Center for Infectious Diseases"/>
            <person name="Earl A."/>
            <person name="Manson A."/>
            <person name="Schwartman J."/>
            <person name="Gilmore M."/>
            <person name="Abouelleil A."/>
            <person name="Cao P."/>
            <person name="Chapman S."/>
            <person name="Cusick C."/>
            <person name="Shea T."/>
            <person name="Young S."/>
            <person name="Neafsey D."/>
            <person name="Nusbaum C."/>
            <person name="Birren B."/>
        </authorList>
    </citation>
    <scope>NUCLEOTIDE SEQUENCE</scope>
    <source>
        <strain evidence="3">9E7_DIV0242</strain>
    </source>
</reference>
<dbReference type="SUPFAM" id="SSF54593">
    <property type="entry name" value="Glyoxalase/Bleomycin resistance protein/Dihydroxybiphenyl dioxygenase"/>
    <property type="match status" value="1"/>
</dbReference>
<evidence type="ECO:0000313" key="2">
    <source>
        <dbReference type="EMBL" id="OTP18599.1"/>
    </source>
</evidence>
<reference evidence="2" key="1">
    <citation type="submission" date="2017-05" db="EMBL/GenBank/DDBJ databases">
        <title>The Genome Sequence of Enterococcus sp. 9E7_DIV0242.</title>
        <authorList>
            <consortium name="The Broad Institute Genomics Platform"/>
            <consortium name="The Broad Institute Genomic Center for Infectious Diseases"/>
            <person name="Earl A."/>
            <person name="Manson A."/>
            <person name="Schwartman J."/>
            <person name="Gilmore M."/>
            <person name="Abouelleil A."/>
            <person name="Cao P."/>
            <person name="Chapman S."/>
            <person name="Cusick C."/>
            <person name="Shea T."/>
            <person name="Young S."/>
            <person name="Neafsey D."/>
            <person name="Nusbaum C."/>
            <person name="Birren B."/>
        </authorList>
    </citation>
    <scope>NUCLEOTIDE SEQUENCE [LARGE SCALE GENOMIC DNA]</scope>
    <source>
        <strain evidence="2">9E7_DIV0242</strain>
    </source>
</reference>
<proteinExistence type="predicted"/>